<dbReference type="InterPro" id="IPR006195">
    <property type="entry name" value="aa-tRNA-synth_II"/>
</dbReference>
<comment type="similarity">
    <text evidence="1 13">Belongs to the class-II aminoacyl-tRNA synthetase family.</text>
</comment>
<evidence type="ECO:0000256" key="2">
    <source>
        <dbReference type="ARBA" id="ARBA00022490"/>
    </source>
</evidence>
<evidence type="ECO:0000313" key="17">
    <source>
        <dbReference type="Proteomes" id="UP000274346"/>
    </source>
</evidence>
<dbReference type="Proteomes" id="UP000274346">
    <property type="component" value="Chromosome"/>
</dbReference>
<dbReference type="Gene3D" id="3.30.54.20">
    <property type="match status" value="1"/>
</dbReference>
<dbReference type="CDD" id="cd00771">
    <property type="entry name" value="ThrRS_core"/>
    <property type="match status" value="1"/>
</dbReference>
<keyword evidence="3 13" id="KW-0820">tRNA-binding</keyword>
<dbReference type="Gene3D" id="3.30.980.10">
    <property type="entry name" value="Threonyl-trna Synthetase, Chain A, domain 2"/>
    <property type="match status" value="1"/>
</dbReference>
<dbReference type="Gene3D" id="3.40.50.800">
    <property type="entry name" value="Anticodon-binding domain"/>
    <property type="match status" value="1"/>
</dbReference>
<keyword evidence="6 13" id="KW-0547">Nucleotide-binding</keyword>
<dbReference type="GO" id="GO:0046872">
    <property type="term" value="F:metal ion binding"/>
    <property type="evidence" value="ECO:0007669"/>
    <property type="project" value="UniProtKB-KW"/>
</dbReference>
<dbReference type="SUPFAM" id="SSF55681">
    <property type="entry name" value="Class II aaRS and biotin synthetases"/>
    <property type="match status" value="1"/>
</dbReference>
<evidence type="ECO:0000256" key="1">
    <source>
        <dbReference type="ARBA" id="ARBA00008226"/>
    </source>
</evidence>
<dbReference type="InterPro" id="IPR012675">
    <property type="entry name" value="Beta-grasp_dom_sf"/>
</dbReference>
<evidence type="ECO:0000259" key="15">
    <source>
        <dbReference type="PROSITE" id="PS51880"/>
    </source>
</evidence>
<dbReference type="PANTHER" id="PTHR11451">
    <property type="entry name" value="THREONINE-TRNA LIGASE"/>
    <property type="match status" value="1"/>
</dbReference>
<keyword evidence="9 13" id="KW-0694">RNA-binding</keyword>
<keyword evidence="2 13" id="KW-0963">Cytoplasm</keyword>
<dbReference type="InterPro" id="IPR004154">
    <property type="entry name" value="Anticodon-bd"/>
</dbReference>
<dbReference type="InterPro" id="IPR012676">
    <property type="entry name" value="TGS-like"/>
</dbReference>
<dbReference type="InterPro" id="IPR045864">
    <property type="entry name" value="aa-tRNA-synth_II/BPL/LPL"/>
</dbReference>
<dbReference type="NCBIfam" id="TIGR00418">
    <property type="entry name" value="thrS"/>
    <property type="match status" value="1"/>
</dbReference>
<dbReference type="PANTHER" id="PTHR11451:SF44">
    <property type="entry name" value="THREONINE--TRNA LIGASE, CHLOROPLASTIC_MITOCHONDRIAL 2"/>
    <property type="match status" value="1"/>
</dbReference>
<reference evidence="16 17" key="1">
    <citation type="submission" date="2018-12" db="EMBL/GenBank/DDBJ databases">
        <authorList>
            <consortium name="Pathogen Informatics"/>
        </authorList>
    </citation>
    <scope>NUCLEOTIDE SEQUENCE [LARGE SCALE GENOMIC DNA]</scope>
    <source>
        <strain evidence="16 17">NCTC13098</strain>
    </source>
</reference>
<dbReference type="GO" id="GO:0005829">
    <property type="term" value="C:cytosol"/>
    <property type="evidence" value="ECO:0007669"/>
    <property type="project" value="TreeGrafter"/>
</dbReference>
<feature type="domain" description="TGS" evidence="15">
    <location>
        <begin position="10"/>
        <end position="71"/>
    </location>
</feature>
<evidence type="ECO:0000256" key="7">
    <source>
        <dbReference type="ARBA" id="ARBA00022833"/>
    </source>
</evidence>
<dbReference type="GO" id="GO:0006435">
    <property type="term" value="P:threonyl-tRNA aminoacylation"/>
    <property type="evidence" value="ECO:0007669"/>
    <property type="project" value="UniProtKB-UniRule"/>
</dbReference>
<dbReference type="CDD" id="cd01667">
    <property type="entry name" value="TGS_ThrRS"/>
    <property type="match status" value="1"/>
</dbReference>
<feature type="domain" description="Aminoacyl-transfer RNA synthetases class-II family profile" evidence="14">
    <location>
        <begin position="271"/>
        <end position="544"/>
    </location>
</feature>
<evidence type="ECO:0000259" key="14">
    <source>
        <dbReference type="PROSITE" id="PS50862"/>
    </source>
</evidence>
<proteinExistence type="inferred from homology"/>
<evidence type="ECO:0000256" key="13">
    <source>
        <dbReference type="HAMAP-Rule" id="MF_00184"/>
    </source>
</evidence>
<dbReference type="InterPro" id="IPR036621">
    <property type="entry name" value="Anticodon-bd_dom_sf"/>
</dbReference>
<organism evidence="16 17">
    <name type="scientific">Raoultella terrigena</name>
    <name type="common">Klebsiella terrigena</name>
    <dbReference type="NCBI Taxonomy" id="577"/>
    <lineage>
        <taxon>Bacteria</taxon>
        <taxon>Pseudomonadati</taxon>
        <taxon>Pseudomonadota</taxon>
        <taxon>Gammaproteobacteria</taxon>
        <taxon>Enterobacterales</taxon>
        <taxon>Enterobacteriaceae</taxon>
        <taxon>Klebsiella/Raoultella group</taxon>
        <taxon>Raoultella</taxon>
    </lineage>
</organism>
<protein>
    <recommendedName>
        <fullName evidence="13">Threonine--tRNA ligase</fullName>
        <ecNumber evidence="13">6.1.1.3</ecNumber>
    </recommendedName>
    <alternativeName>
        <fullName evidence="13">Threonyl-tRNA synthetase</fullName>
        <shortName evidence="13">ThrRS</shortName>
    </alternativeName>
</protein>
<evidence type="ECO:0000256" key="5">
    <source>
        <dbReference type="ARBA" id="ARBA00022723"/>
    </source>
</evidence>
<dbReference type="InterPro" id="IPR002314">
    <property type="entry name" value="aa-tRNA-synt_IIb"/>
</dbReference>
<gene>
    <name evidence="16" type="primary">thrS_1</name>
    <name evidence="13" type="synonym">thrS</name>
    <name evidence="16" type="ORF">NCTC13098_02556</name>
</gene>
<dbReference type="AlphaFoldDB" id="A0A3P8M1I1"/>
<keyword evidence="7 13" id="KW-0862">Zinc</keyword>
<comment type="subunit">
    <text evidence="13">Homodimer.</text>
</comment>
<feature type="binding site" evidence="13">
    <location>
        <position position="395"/>
    </location>
    <ligand>
        <name>Zn(2+)</name>
        <dbReference type="ChEBI" id="CHEBI:29105"/>
        <note>catalytic</note>
    </ligand>
</feature>
<dbReference type="Pfam" id="PF03129">
    <property type="entry name" value="HGTP_anticodon"/>
    <property type="match status" value="1"/>
</dbReference>
<keyword evidence="4 13" id="KW-0436">Ligase</keyword>
<dbReference type="EMBL" id="LR131271">
    <property type="protein sequence ID" value="VDR26216.1"/>
    <property type="molecule type" value="Genomic_DNA"/>
</dbReference>
<dbReference type="Pfam" id="PF02824">
    <property type="entry name" value="TGS"/>
    <property type="match status" value="1"/>
</dbReference>
<comment type="catalytic activity">
    <reaction evidence="12 13">
        <text>tRNA(Thr) + L-threonine + ATP = L-threonyl-tRNA(Thr) + AMP + diphosphate + H(+)</text>
        <dbReference type="Rhea" id="RHEA:24624"/>
        <dbReference type="Rhea" id="RHEA-COMP:9670"/>
        <dbReference type="Rhea" id="RHEA-COMP:9704"/>
        <dbReference type="ChEBI" id="CHEBI:15378"/>
        <dbReference type="ChEBI" id="CHEBI:30616"/>
        <dbReference type="ChEBI" id="CHEBI:33019"/>
        <dbReference type="ChEBI" id="CHEBI:57926"/>
        <dbReference type="ChEBI" id="CHEBI:78442"/>
        <dbReference type="ChEBI" id="CHEBI:78534"/>
        <dbReference type="ChEBI" id="CHEBI:456215"/>
        <dbReference type="EC" id="6.1.1.3"/>
    </reaction>
</comment>
<dbReference type="SUPFAM" id="SSF52954">
    <property type="entry name" value="Class II aaRS ABD-related"/>
    <property type="match status" value="1"/>
</dbReference>
<sequence>MSEVLLSESERISFILPDGSLRTVSKGTTLYTVTDSIGSSVAKNAVYAEIDGSAMDLDETVQQGGQLNIITLFDEEALMPVRRSCLLLLALAVKQLYPTVRLVGGLTTDNGFHYDFASDVPFTTDDLSLIEERMGQLIAENPPLLKEQVTQHQAKEYFLRAGEDFKSLQVEDLPVNNTLRICHIQDSVDIIDGPVVPDTRFLKYFRLLKVSGAYWQGNAGKVQLQRITGTAWASKKQLNDWLERTAEAEKRDHRKLGRDLDLFHFQDNAPGAVFWHPRGWTIFQALIAYMRKRHDAAGYAEVNTPDVMDRSLWEISGHWDNYRDHMFTTQTEDGRSFALKPMNCPGAVSLFKHGIKSYRDLPVRLSEFGKVHRYEPSGSLHGLLRVRHFTQDDAHIFCTQQQVKAECINILKLVLDIYKQFGFEDILIKLSTRPEKRIGSDADWDRLENALSTSLETQGLQWSVNPGEGAFYGPKLEFVLRDAIGRDWQCGTLQVDMNLPDRFDISYIAENGEATRPVMLHRALFGSLERFTGILLEHYAGKLPAWLSPVQAVVMTITDKQHTYARQVMNFLRQKGLRCEADLRNEKIGYKIREQTLARIPFLLILGDAEESEGRVTVRDRTGKCMGTLLLDEAADSIELCCRPPEVKID</sequence>
<dbReference type="SUPFAM" id="SSF81271">
    <property type="entry name" value="TGS-like"/>
    <property type="match status" value="1"/>
</dbReference>
<dbReference type="GO" id="GO:0005524">
    <property type="term" value="F:ATP binding"/>
    <property type="evidence" value="ECO:0007669"/>
    <property type="project" value="UniProtKB-UniRule"/>
</dbReference>
<comment type="subcellular location">
    <subcellularLocation>
        <location evidence="13">Cytoplasm</location>
    </subcellularLocation>
</comment>
<dbReference type="Pfam" id="PF00587">
    <property type="entry name" value="tRNA-synt_2b"/>
    <property type="match status" value="1"/>
</dbReference>
<evidence type="ECO:0000256" key="4">
    <source>
        <dbReference type="ARBA" id="ARBA00022598"/>
    </source>
</evidence>
<comment type="caution">
    <text evidence="13">Lacks conserved residue(s) required for the propagation of feature annotation.</text>
</comment>
<feature type="binding site" evidence="13">
    <location>
        <position position="521"/>
    </location>
    <ligand>
        <name>Zn(2+)</name>
        <dbReference type="ChEBI" id="CHEBI:29105"/>
        <note>catalytic</note>
    </ligand>
</feature>
<name>A0A3P8M1I1_RAOTE</name>
<dbReference type="FunFam" id="3.40.50.800:FF:000001">
    <property type="entry name" value="Threonine--tRNA ligase"/>
    <property type="match status" value="1"/>
</dbReference>
<accession>A0A3P8M1I1</accession>
<dbReference type="KEGG" id="rtg:NCTC13098_02556"/>
<dbReference type="CDD" id="cd00860">
    <property type="entry name" value="ThrRS_anticodon"/>
    <property type="match status" value="1"/>
</dbReference>
<evidence type="ECO:0000256" key="9">
    <source>
        <dbReference type="ARBA" id="ARBA00022884"/>
    </source>
</evidence>
<evidence type="ECO:0000256" key="8">
    <source>
        <dbReference type="ARBA" id="ARBA00022840"/>
    </source>
</evidence>
<evidence type="ECO:0000313" key="16">
    <source>
        <dbReference type="EMBL" id="VDR26216.1"/>
    </source>
</evidence>
<dbReference type="InterPro" id="IPR047246">
    <property type="entry name" value="ThrRS_anticodon"/>
</dbReference>
<dbReference type="Gene3D" id="3.10.20.30">
    <property type="match status" value="1"/>
</dbReference>
<dbReference type="PRINTS" id="PR01047">
    <property type="entry name" value="TRNASYNTHTHR"/>
</dbReference>
<dbReference type="SMART" id="SM00863">
    <property type="entry name" value="tRNA_SAD"/>
    <property type="match status" value="1"/>
</dbReference>
<evidence type="ECO:0000256" key="11">
    <source>
        <dbReference type="ARBA" id="ARBA00023146"/>
    </source>
</evidence>
<dbReference type="InterPro" id="IPR018163">
    <property type="entry name" value="Thr/Ala-tRNA-synth_IIc_edit"/>
</dbReference>
<dbReference type="SUPFAM" id="SSF55186">
    <property type="entry name" value="ThrRS/AlaRS common domain"/>
    <property type="match status" value="1"/>
</dbReference>
<dbReference type="GO" id="GO:0000049">
    <property type="term" value="F:tRNA binding"/>
    <property type="evidence" value="ECO:0007669"/>
    <property type="project" value="UniProtKB-KW"/>
</dbReference>
<comment type="cofactor">
    <cofactor evidence="13">
        <name>Zn(2+)</name>
        <dbReference type="ChEBI" id="CHEBI:29105"/>
    </cofactor>
    <text evidence="13">Binds 1 zinc ion per subunit.</text>
</comment>
<dbReference type="InterPro" id="IPR004095">
    <property type="entry name" value="TGS"/>
</dbReference>
<dbReference type="InterPro" id="IPR002320">
    <property type="entry name" value="Thr-tRNA-ligase_IIa"/>
</dbReference>
<keyword evidence="5 13" id="KW-0479">Metal-binding</keyword>
<dbReference type="FunFam" id="3.30.930.10:FF:000002">
    <property type="entry name" value="Threonine--tRNA ligase"/>
    <property type="match status" value="1"/>
</dbReference>
<dbReference type="EC" id="6.1.1.3" evidence="13"/>
<dbReference type="GO" id="GO:0004829">
    <property type="term" value="F:threonine-tRNA ligase activity"/>
    <property type="evidence" value="ECO:0007669"/>
    <property type="project" value="UniProtKB-UniRule"/>
</dbReference>
<evidence type="ECO:0000256" key="10">
    <source>
        <dbReference type="ARBA" id="ARBA00022917"/>
    </source>
</evidence>
<feature type="binding site" evidence="13">
    <location>
        <position position="344"/>
    </location>
    <ligand>
        <name>Zn(2+)</name>
        <dbReference type="ChEBI" id="CHEBI:29105"/>
        <note>catalytic</note>
    </ligand>
</feature>
<keyword evidence="10 13" id="KW-0648">Protein biosynthesis</keyword>
<dbReference type="HAMAP" id="MF_00184">
    <property type="entry name" value="Thr_tRNA_synth"/>
    <property type="match status" value="1"/>
</dbReference>
<dbReference type="InterPro" id="IPR012947">
    <property type="entry name" value="tRNA_SAD"/>
</dbReference>
<keyword evidence="11 13" id="KW-0030">Aminoacyl-tRNA synthetase</keyword>
<keyword evidence="8 13" id="KW-0067">ATP-binding</keyword>
<dbReference type="PROSITE" id="PS51880">
    <property type="entry name" value="TGS"/>
    <property type="match status" value="1"/>
</dbReference>
<evidence type="ECO:0000256" key="12">
    <source>
        <dbReference type="ARBA" id="ARBA00049515"/>
    </source>
</evidence>
<dbReference type="PROSITE" id="PS50862">
    <property type="entry name" value="AA_TRNA_LIGASE_II"/>
    <property type="match status" value="1"/>
</dbReference>
<dbReference type="Gene3D" id="3.30.930.10">
    <property type="entry name" value="Bira Bifunctional Protein, Domain 2"/>
    <property type="match status" value="1"/>
</dbReference>
<evidence type="ECO:0000256" key="6">
    <source>
        <dbReference type="ARBA" id="ARBA00022741"/>
    </source>
</evidence>
<evidence type="ECO:0000256" key="3">
    <source>
        <dbReference type="ARBA" id="ARBA00022555"/>
    </source>
</evidence>
<dbReference type="InterPro" id="IPR033728">
    <property type="entry name" value="ThrRS_core"/>
</dbReference>